<gene>
    <name evidence="2" type="ORF">ET475_03450</name>
</gene>
<name>A0A4P6EDJ4_9MICO</name>
<dbReference type="RefSeq" id="WP_129386046.1">
    <property type="nucleotide sequence ID" value="NZ_CP035494.1"/>
</dbReference>
<protein>
    <submittedName>
        <fullName evidence="2">Uncharacterized protein</fullName>
    </submittedName>
</protein>
<feature type="transmembrane region" description="Helical" evidence="1">
    <location>
        <begin position="55"/>
        <end position="75"/>
    </location>
</feature>
<keyword evidence="1" id="KW-0812">Transmembrane</keyword>
<dbReference type="AlphaFoldDB" id="A0A4P6EDJ4"/>
<keyword evidence="1" id="KW-0472">Membrane</keyword>
<feature type="transmembrane region" description="Helical" evidence="1">
    <location>
        <begin position="123"/>
        <end position="145"/>
    </location>
</feature>
<evidence type="ECO:0000313" key="3">
    <source>
        <dbReference type="Proteomes" id="UP000293995"/>
    </source>
</evidence>
<feature type="transmembrane region" description="Helical" evidence="1">
    <location>
        <begin position="95"/>
        <end position="117"/>
    </location>
</feature>
<organism evidence="2 3">
    <name type="scientific">Microbacterium protaetiae</name>
    <dbReference type="NCBI Taxonomy" id="2509458"/>
    <lineage>
        <taxon>Bacteria</taxon>
        <taxon>Bacillati</taxon>
        <taxon>Actinomycetota</taxon>
        <taxon>Actinomycetes</taxon>
        <taxon>Micrococcales</taxon>
        <taxon>Microbacteriaceae</taxon>
        <taxon>Microbacterium</taxon>
    </lineage>
</organism>
<dbReference type="Proteomes" id="UP000293995">
    <property type="component" value="Chromosome"/>
</dbReference>
<proteinExistence type="predicted"/>
<evidence type="ECO:0000256" key="1">
    <source>
        <dbReference type="SAM" id="Phobius"/>
    </source>
</evidence>
<reference evidence="2 3" key="1">
    <citation type="submission" date="2019-01" db="EMBL/GenBank/DDBJ databases">
        <title>Genome sequencing of strain DFW100M-13.</title>
        <authorList>
            <person name="Heo J."/>
            <person name="Kim S.-J."/>
            <person name="Kim J.-S."/>
            <person name="Hong S.-B."/>
            <person name="Kwon S.-W."/>
        </authorList>
    </citation>
    <scope>NUCLEOTIDE SEQUENCE [LARGE SCALE GENOMIC DNA]</scope>
    <source>
        <strain evidence="2 3">DFW100M-13</strain>
    </source>
</reference>
<dbReference type="EMBL" id="CP035494">
    <property type="protein sequence ID" value="QAY59139.1"/>
    <property type="molecule type" value="Genomic_DNA"/>
</dbReference>
<keyword evidence="3" id="KW-1185">Reference proteome</keyword>
<sequence length="155" mass="15517">MAGDSDPMNAAPSSATPTQRRSRSRVFGVLTACIAVVLAGASVAGYALAVTAPESMGFALTTTVLTLLAGVLAVLAFQSAQRYPDTLPLSGPLRLLAVLSIVVATAGAAITIVIGVAHGSVPAVVLALVAFVAGLVLFALAAALYRFVIPGRSVD</sequence>
<keyword evidence="1" id="KW-1133">Transmembrane helix</keyword>
<evidence type="ECO:0000313" key="2">
    <source>
        <dbReference type="EMBL" id="QAY59139.1"/>
    </source>
</evidence>
<accession>A0A4P6EDJ4</accession>
<feature type="transmembrane region" description="Helical" evidence="1">
    <location>
        <begin position="26"/>
        <end position="49"/>
    </location>
</feature>
<dbReference type="KEGG" id="mprt:ET475_03450"/>